<dbReference type="EMBL" id="JAGSPJ010000008">
    <property type="protein sequence ID" value="MBR7801787.1"/>
    <property type="molecule type" value="Genomic_DNA"/>
</dbReference>
<evidence type="ECO:0000313" key="8">
    <source>
        <dbReference type="Proteomes" id="UP000678545"/>
    </source>
</evidence>
<evidence type="ECO:0000256" key="3">
    <source>
        <dbReference type="ARBA" id="ARBA00022898"/>
    </source>
</evidence>
<feature type="domain" description="Tryptophan synthase beta chain-like PALP" evidence="6">
    <location>
        <begin position="20"/>
        <end position="288"/>
    </location>
</feature>
<evidence type="ECO:0000313" key="7">
    <source>
        <dbReference type="EMBL" id="MBR7801787.1"/>
    </source>
</evidence>
<evidence type="ECO:0000256" key="4">
    <source>
        <dbReference type="PIRSR" id="PIRSR006278-1"/>
    </source>
</evidence>
<comment type="caution">
    <text evidence="7">The sequence shown here is derived from an EMBL/GenBank/DDBJ whole genome shotgun (WGS) entry which is preliminary data.</text>
</comment>
<organism evidence="7 8">
    <name type="scientific">Undibacterium fentianense</name>
    <dbReference type="NCBI Taxonomy" id="2828728"/>
    <lineage>
        <taxon>Bacteria</taxon>
        <taxon>Pseudomonadati</taxon>
        <taxon>Pseudomonadota</taxon>
        <taxon>Betaproteobacteria</taxon>
        <taxon>Burkholderiales</taxon>
        <taxon>Oxalobacteraceae</taxon>
        <taxon>Undibacterium</taxon>
    </lineage>
</organism>
<evidence type="ECO:0000256" key="1">
    <source>
        <dbReference type="ARBA" id="ARBA00001933"/>
    </source>
</evidence>
<sequence>MPFPSSTSPLQAINSPLFPEVQLWIKRDDLLHPNVSGNKFRKLKYILRDAIATQATLVSMGGAWSNHLHALAHAAKMSGLNSVGLIRGLYSESEPRNPTLADCAQLGMELRFVSREDYRQLRVDNNYWQNFVENDQNMLWIPEGGRCVEGIQGMAELIEELPFHPDLILTACGSGTSMTGLIAGMRGHGVIIGICAVQNAQYLEEDVRLLLEQAGYPAYLNYQILHEFTYGGFGKITEELKTFCREFTQQTGIPTDPMYTGKLFYAVHQLCIKGQLPKGQNIVAVHSGGLQGSRGIPNWNEK</sequence>
<name>A0A941E605_9BURK</name>
<evidence type="ECO:0000256" key="2">
    <source>
        <dbReference type="ARBA" id="ARBA00008639"/>
    </source>
</evidence>
<dbReference type="SUPFAM" id="SSF53686">
    <property type="entry name" value="Tryptophan synthase beta subunit-like PLP-dependent enzymes"/>
    <property type="match status" value="1"/>
</dbReference>
<gene>
    <name evidence="7" type="ORF">KDM90_17375</name>
</gene>
<dbReference type="AlphaFoldDB" id="A0A941E605"/>
<feature type="active site" description="Nucleophile" evidence="4">
    <location>
        <position position="65"/>
    </location>
</feature>
<dbReference type="PIRSF" id="PIRSF006278">
    <property type="entry name" value="ACCD_DCysDesulf"/>
    <property type="match status" value="1"/>
</dbReference>
<dbReference type="RefSeq" id="WP_212676884.1">
    <property type="nucleotide sequence ID" value="NZ_JAGSPJ010000008.1"/>
</dbReference>
<keyword evidence="8" id="KW-1185">Reference proteome</keyword>
<protein>
    <submittedName>
        <fullName evidence="7">Pyridoxal-phosphate dependent enzyme</fullName>
    </submittedName>
</protein>
<dbReference type="Gene3D" id="3.40.50.1100">
    <property type="match status" value="2"/>
</dbReference>
<feature type="modified residue" description="N6-(pyridoxal phosphate)lysine" evidence="5">
    <location>
        <position position="39"/>
    </location>
</feature>
<evidence type="ECO:0000256" key="5">
    <source>
        <dbReference type="PIRSR" id="PIRSR006278-2"/>
    </source>
</evidence>
<dbReference type="InterPro" id="IPR027278">
    <property type="entry name" value="ACCD_DCysDesulf"/>
</dbReference>
<proteinExistence type="inferred from homology"/>
<reference evidence="7" key="1">
    <citation type="submission" date="2021-04" db="EMBL/GenBank/DDBJ databases">
        <title>novel species isolated from subtropical streams in China.</title>
        <authorList>
            <person name="Lu H."/>
        </authorList>
    </citation>
    <scope>NUCLEOTIDE SEQUENCE</scope>
    <source>
        <strain evidence="7">FT137W</strain>
    </source>
</reference>
<evidence type="ECO:0000259" key="6">
    <source>
        <dbReference type="Pfam" id="PF00291"/>
    </source>
</evidence>
<dbReference type="InterPro" id="IPR036052">
    <property type="entry name" value="TrpB-like_PALP_sf"/>
</dbReference>
<comment type="similarity">
    <text evidence="2">Belongs to the ACC deaminase/D-cysteine desulfhydrase family.</text>
</comment>
<dbReference type="Proteomes" id="UP000678545">
    <property type="component" value="Unassembled WGS sequence"/>
</dbReference>
<dbReference type="Pfam" id="PF00291">
    <property type="entry name" value="PALP"/>
    <property type="match status" value="1"/>
</dbReference>
<dbReference type="GO" id="GO:0019148">
    <property type="term" value="F:D-cysteine desulfhydrase activity"/>
    <property type="evidence" value="ECO:0007669"/>
    <property type="project" value="TreeGrafter"/>
</dbReference>
<accession>A0A941E605</accession>
<keyword evidence="3 5" id="KW-0663">Pyridoxal phosphate</keyword>
<dbReference type="InterPro" id="IPR001926">
    <property type="entry name" value="TrpB-like_PALP"/>
</dbReference>
<dbReference type="PANTHER" id="PTHR43780">
    <property type="entry name" value="1-AMINOCYCLOPROPANE-1-CARBOXYLATE DEAMINASE-RELATED"/>
    <property type="match status" value="1"/>
</dbReference>
<comment type="cofactor">
    <cofactor evidence="1">
        <name>pyridoxal 5'-phosphate</name>
        <dbReference type="ChEBI" id="CHEBI:597326"/>
    </cofactor>
</comment>
<dbReference type="PANTHER" id="PTHR43780:SF2">
    <property type="entry name" value="1-AMINOCYCLOPROPANE-1-CARBOXYLATE DEAMINASE-RELATED"/>
    <property type="match status" value="1"/>
</dbReference>